<evidence type="ECO:0000256" key="7">
    <source>
        <dbReference type="ARBA" id="ARBA00022927"/>
    </source>
</evidence>
<evidence type="ECO:0000256" key="5">
    <source>
        <dbReference type="ARBA" id="ARBA00022519"/>
    </source>
</evidence>
<dbReference type="GO" id="GO:0015891">
    <property type="term" value="P:siderophore transport"/>
    <property type="evidence" value="ECO:0007669"/>
    <property type="project" value="InterPro"/>
</dbReference>
<keyword evidence="5 10" id="KW-0997">Cell inner membrane</keyword>
<keyword evidence="7 10" id="KW-0653">Protein transport</keyword>
<comment type="function">
    <text evidence="10">Interacts with outer membrane receptor proteins that carry out high-affinity binding and energy dependent uptake into the periplasmic space of specific substrates. It could act to transduce energy from the cytoplasmic membrane to specific energy-requiring processes in the outer membrane, resulting in the release into the periplasm of ligands bound by these outer membrane proteins.</text>
</comment>
<dbReference type="EMBL" id="FMYL01000011">
    <property type="protein sequence ID" value="SDC17017.1"/>
    <property type="molecule type" value="Genomic_DNA"/>
</dbReference>
<dbReference type="GO" id="GO:0031992">
    <property type="term" value="F:energy transducer activity"/>
    <property type="evidence" value="ECO:0007669"/>
    <property type="project" value="InterPro"/>
</dbReference>
<dbReference type="InterPro" id="IPR006260">
    <property type="entry name" value="TonB/TolA_C"/>
</dbReference>
<sequence length="267" mass="29807">MGIRKQFYSIQPVAIFLVCLITHIFFIYLIFIESIFLAKIKPVSTSSAYASSHRIQVKWQSEPDRVSAQAPAVSVNPIQVNSSSKIQHAVKQQKRIPTPEKNITAVVPVVEKQRTNPQSIPANSTHSAKTHSTVLAESAIATSQTQQLHEHETVSTQSTAVQAPITEKIVQSVSTSESDIQAISRRVNYPSRARALGVEGRVKVQFDISENGAVRNIQIIEETPKGVFVNGLMQDMARWRYRVVYVVKNQVVHIVFRLDGRVVVENQ</sequence>
<organism evidence="12 13">
    <name type="scientific">Acinetobacter boissieri</name>
    <dbReference type="NCBI Taxonomy" id="1219383"/>
    <lineage>
        <taxon>Bacteria</taxon>
        <taxon>Pseudomonadati</taxon>
        <taxon>Pseudomonadota</taxon>
        <taxon>Gammaproteobacteria</taxon>
        <taxon>Moraxellales</taxon>
        <taxon>Moraxellaceae</taxon>
        <taxon>Acinetobacter</taxon>
    </lineage>
</organism>
<feature type="transmembrane region" description="Helical" evidence="10">
    <location>
        <begin position="12"/>
        <end position="31"/>
    </location>
</feature>
<dbReference type="PANTHER" id="PTHR33446">
    <property type="entry name" value="PROTEIN TONB-RELATED"/>
    <property type="match status" value="1"/>
</dbReference>
<dbReference type="NCBIfam" id="TIGR01352">
    <property type="entry name" value="tonB_Cterm"/>
    <property type="match status" value="1"/>
</dbReference>
<dbReference type="STRING" id="1219383.SAMN05421733_1113"/>
<comment type="similarity">
    <text evidence="2 10">Belongs to the TonB family.</text>
</comment>
<keyword evidence="6 10" id="KW-0812">Transmembrane</keyword>
<keyword evidence="13" id="KW-1185">Reference proteome</keyword>
<dbReference type="Gene3D" id="3.30.2420.10">
    <property type="entry name" value="TonB"/>
    <property type="match status" value="1"/>
</dbReference>
<evidence type="ECO:0000256" key="3">
    <source>
        <dbReference type="ARBA" id="ARBA00022448"/>
    </source>
</evidence>
<evidence type="ECO:0000256" key="2">
    <source>
        <dbReference type="ARBA" id="ARBA00006555"/>
    </source>
</evidence>
<evidence type="ECO:0000256" key="10">
    <source>
        <dbReference type="RuleBase" id="RU362123"/>
    </source>
</evidence>
<dbReference type="InterPro" id="IPR003538">
    <property type="entry name" value="TonB"/>
</dbReference>
<keyword evidence="4 10" id="KW-1003">Cell membrane</keyword>
<dbReference type="Pfam" id="PF03544">
    <property type="entry name" value="TonB_C"/>
    <property type="match status" value="1"/>
</dbReference>
<dbReference type="GO" id="GO:0030288">
    <property type="term" value="C:outer membrane-bounded periplasmic space"/>
    <property type="evidence" value="ECO:0007669"/>
    <property type="project" value="InterPro"/>
</dbReference>
<dbReference type="InterPro" id="IPR037682">
    <property type="entry name" value="TonB_C"/>
</dbReference>
<comment type="subcellular location">
    <subcellularLocation>
        <location evidence="1 10">Cell inner membrane</location>
        <topology evidence="1 10">Single-pass membrane protein</topology>
        <orientation evidence="1 10">Periplasmic side</orientation>
    </subcellularLocation>
</comment>
<feature type="domain" description="TonB C-terminal" evidence="11">
    <location>
        <begin position="174"/>
        <end position="265"/>
    </location>
</feature>
<dbReference type="SUPFAM" id="SSF74653">
    <property type="entry name" value="TolA/TonB C-terminal domain"/>
    <property type="match status" value="1"/>
</dbReference>
<dbReference type="Proteomes" id="UP000242501">
    <property type="component" value="Unassembled WGS sequence"/>
</dbReference>
<evidence type="ECO:0000256" key="6">
    <source>
        <dbReference type="ARBA" id="ARBA00022692"/>
    </source>
</evidence>
<dbReference type="GO" id="GO:0015031">
    <property type="term" value="P:protein transport"/>
    <property type="evidence" value="ECO:0007669"/>
    <property type="project" value="UniProtKB-UniRule"/>
</dbReference>
<dbReference type="OrthoDB" id="1628901at2"/>
<name>A0A1G6JEC6_9GAMM</name>
<dbReference type="PROSITE" id="PS52015">
    <property type="entry name" value="TONB_CTD"/>
    <property type="match status" value="1"/>
</dbReference>
<evidence type="ECO:0000313" key="13">
    <source>
        <dbReference type="Proteomes" id="UP000242501"/>
    </source>
</evidence>
<protein>
    <recommendedName>
        <fullName evidence="10">Protein TonB</fullName>
    </recommendedName>
</protein>
<dbReference type="PANTHER" id="PTHR33446:SF2">
    <property type="entry name" value="PROTEIN TONB"/>
    <property type="match status" value="1"/>
</dbReference>
<keyword evidence="8 10" id="KW-1133">Transmembrane helix</keyword>
<evidence type="ECO:0000259" key="11">
    <source>
        <dbReference type="PROSITE" id="PS52015"/>
    </source>
</evidence>
<keyword evidence="9 10" id="KW-0472">Membrane</keyword>
<evidence type="ECO:0000313" key="12">
    <source>
        <dbReference type="EMBL" id="SDC17017.1"/>
    </source>
</evidence>
<evidence type="ECO:0000256" key="1">
    <source>
        <dbReference type="ARBA" id="ARBA00004383"/>
    </source>
</evidence>
<dbReference type="AlphaFoldDB" id="A0A1G6JEC6"/>
<evidence type="ECO:0000256" key="9">
    <source>
        <dbReference type="ARBA" id="ARBA00023136"/>
    </source>
</evidence>
<dbReference type="PRINTS" id="PR01374">
    <property type="entry name" value="TONBPROTEIN"/>
</dbReference>
<dbReference type="InterPro" id="IPR051045">
    <property type="entry name" value="TonB-dependent_transducer"/>
</dbReference>
<dbReference type="GO" id="GO:0098797">
    <property type="term" value="C:plasma membrane protein complex"/>
    <property type="evidence" value="ECO:0007669"/>
    <property type="project" value="TreeGrafter"/>
</dbReference>
<evidence type="ECO:0000256" key="4">
    <source>
        <dbReference type="ARBA" id="ARBA00022475"/>
    </source>
</evidence>
<accession>A0A1G6JEC6</accession>
<evidence type="ECO:0000256" key="8">
    <source>
        <dbReference type="ARBA" id="ARBA00022989"/>
    </source>
</evidence>
<proteinExistence type="inferred from homology"/>
<dbReference type="GO" id="GO:0055085">
    <property type="term" value="P:transmembrane transport"/>
    <property type="evidence" value="ECO:0007669"/>
    <property type="project" value="InterPro"/>
</dbReference>
<reference evidence="13" key="1">
    <citation type="submission" date="2016-09" db="EMBL/GenBank/DDBJ databases">
        <authorList>
            <person name="Varghese N."/>
            <person name="Submissions S."/>
        </authorList>
    </citation>
    <scope>NUCLEOTIDE SEQUENCE [LARGE SCALE GENOMIC DNA]</scope>
    <source>
        <strain evidence="13">ANC 4422</strain>
    </source>
</reference>
<gene>
    <name evidence="12" type="ORF">SAMN05421733_1113</name>
</gene>
<keyword evidence="10" id="KW-0735">Signal-anchor</keyword>
<keyword evidence="3 10" id="KW-0813">Transport</keyword>